<name>A0A5P1EVQ2_ASPOF</name>
<dbReference type="AlphaFoldDB" id="A0A5P1EVQ2"/>
<gene>
    <name evidence="1" type="ORF">A4U43_C05F30840</name>
</gene>
<reference evidence="2" key="1">
    <citation type="journal article" date="2017" name="Nat. Commun.">
        <title>The asparagus genome sheds light on the origin and evolution of a young Y chromosome.</title>
        <authorList>
            <person name="Harkess A."/>
            <person name="Zhou J."/>
            <person name="Xu C."/>
            <person name="Bowers J.E."/>
            <person name="Van der Hulst R."/>
            <person name="Ayyampalayam S."/>
            <person name="Mercati F."/>
            <person name="Riccardi P."/>
            <person name="McKain M.R."/>
            <person name="Kakrana A."/>
            <person name="Tang H."/>
            <person name="Ray J."/>
            <person name="Groenendijk J."/>
            <person name="Arikit S."/>
            <person name="Mathioni S.M."/>
            <person name="Nakano M."/>
            <person name="Shan H."/>
            <person name="Telgmann-Rauber A."/>
            <person name="Kanno A."/>
            <person name="Yue Z."/>
            <person name="Chen H."/>
            <person name="Li W."/>
            <person name="Chen Y."/>
            <person name="Xu X."/>
            <person name="Zhang Y."/>
            <person name="Luo S."/>
            <person name="Chen H."/>
            <person name="Gao J."/>
            <person name="Mao Z."/>
            <person name="Pires J.C."/>
            <person name="Luo M."/>
            <person name="Kudrna D."/>
            <person name="Wing R.A."/>
            <person name="Meyers B.C."/>
            <person name="Yi K."/>
            <person name="Kong H."/>
            <person name="Lavrijsen P."/>
            <person name="Sunseri F."/>
            <person name="Falavigna A."/>
            <person name="Ye Y."/>
            <person name="Leebens-Mack J.H."/>
            <person name="Chen G."/>
        </authorList>
    </citation>
    <scope>NUCLEOTIDE SEQUENCE [LARGE SCALE GENOMIC DNA]</scope>
    <source>
        <strain evidence="2">cv. DH0086</strain>
    </source>
</reference>
<dbReference type="Gramene" id="ONK70155">
    <property type="protein sequence ID" value="ONK70155"/>
    <property type="gene ID" value="A4U43_C05F30840"/>
</dbReference>
<protein>
    <submittedName>
        <fullName evidence="1">Uncharacterized protein</fullName>
    </submittedName>
</protein>
<dbReference type="EMBL" id="CM007385">
    <property type="protein sequence ID" value="ONK70155.1"/>
    <property type="molecule type" value="Genomic_DNA"/>
</dbReference>
<dbReference type="Proteomes" id="UP000243459">
    <property type="component" value="Chromosome 5"/>
</dbReference>
<sequence>MTPFEAVYGIPPLRPVAYKLALPPGSQVHDVFRVSLLKKHLRPFTPTSTQLSPVSEFSTILPQPEAVLNCRVIQKAEPISSQSGFLDDPLCEASPAMMQHPALPRSRQISRPMPDDAPVTITTCPSSFSHGFSISNSLLVVLLTGHLDPCC</sequence>
<organism evidence="1 2">
    <name type="scientific">Asparagus officinalis</name>
    <name type="common">Garden asparagus</name>
    <dbReference type="NCBI Taxonomy" id="4686"/>
    <lineage>
        <taxon>Eukaryota</taxon>
        <taxon>Viridiplantae</taxon>
        <taxon>Streptophyta</taxon>
        <taxon>Embryophyta</taxon>
        <taxon>Tracheophyta</taxon>
        <taxon>Spermatophyta</taxon>
        <taxon>Magnoliopsida</taxon>
        <taxon>Liliopsida</taxon>
        <taxon>Asparagales</taxon>
        <taxon>Asparagaceae</taxon>
        <taxon>Asparagoideae</taxon>
        <taxon>Asparagus</taxon>
    </lineage>
</organism>
<proteinExistence type="predicted"/>
<evidence type="ECO:0000313" key="2">
    <source>
        <dbReference type="Proteomes" id="UP000243459"/>
    </source>
</evidence>
<accession>A0A5P1EVQ2</accession>
<evidence type="ECO:0000313" key="1">
    <source>
        <dbReference type="EMBL" id="ONK70155.1"/>
    </source>
</evidence>
<keyword evidence="2" id="KW-1185">Reference proteome</keyword>